<dbReference type="NCBIfam" id="TIGR00435">
    <property type="entry name" value="cysS"/>
    <property type="match status" value="1"/>
</dbReference>
<gene>
    <name evidence="1" type="ORF">SO694_00080069</name>
</gene>
<keyword evidence="1" id="KW-0030">Aminoacyl-tRNA synthetase</keyword>
<dbReference type="InterPro" id="IPR024909">
    <property type="entry name" value="Cys-tRNA/MSH_ligase"/>
</dbReference>
<evidence type="ECO:0000313" key="1">
    <source>
        <dbReference type="EMBL" id="KAK7248110.1"/>
    </source>
</evidence>
<protein>
    <submittedName>
        <fullName evidence="1">Cysteinyl tRNA synthetase</fullName>
    </submittedName>
</protein>
<dbReference type="Pfam" id="PF01406">
    <property type="entry name" value="tRNA-synt_1e"/>
    <property type="match status" value="1"/>
</dbReference>
<sequence>MAALAQSRKEEVFGKWCPPCPPDKPQLMIYNSLTRSKVPFVPMDPLGKVITMYVCGPTVYDAAHLGHARTYLQFDVMRRILRDALGYDVNYVMNVTDVDDKIIMRSAERGVSPETLAREWEHAFLEDMTSLGVERPTSMPRVTEYVPEIVAFVEKIVANGFAYADQGSVYFDTVAFGKAGYDYGKLVPESIGSAELMAESEGKLGILLGGGKKDPRDFALWKASKPGEPTWPSPWGDGRPGWHIECSAMIDNTIGSGGVGGAAGCIDIHGGGVDLRFPHHDNELAQGEAFCACKQTVNYFAHTGHLHIRGLKMSKSLKNFITIGQALAGLEGVEGSEPVHPRTMRLMFCLVSYNAPCDYSDNMLANARVVEKKFKEYFLNVAAALRPLDADPDSRQKLCAEDKELLAALKKAQDTVYARFLDDFDTPGAVLALQTLVDTTSAYLQKFDAKQASRAVPCSLALCATARYVGETLDLLGLEGLCADDVLRRLKLTPSHKPAAALGSGDAAAALGPLLDVIAAFRDDVRAAGREGDTQQVLALCDALRDDALPALGVRLEDKGAASVWKLEDPAAEKQLKALELANREEAKRLDAAKKAAKEAAASVRPQDMFKDRETKYAAFDADGVPTHDAANEPLSKSLLKKLKKEWEKQKKLYDKAQGN</sequence>
<dbReference type="SUPFAM" id="SSF52374">
    <property type="entry name" value="Nucleotidylyl transferase"/>
    <property type="match status" value="1"/>
</dbReference>
<dbReference type="EMBL" id="JBBJCI010000120">
    <property type="protein sequence ID" value="KAK7248110.1"/>
    <property type="molecule type" value="Genomic_DNA"/>
</dbReference>
<dbReference type="HAMAP" id="MF_00041">
    <property type="entry name" value="Cys_tRNA_synth"/>
    <property type="match status" value="1"/>
</dbReference>
<dbReference type="Gene3D" id="1.20.120.1910">
    <property type="entry name" value="Cysteine-tRNA ligase, C-terminal anti-codon recognition domain"/>
    <property type="match status" value="1"/>
</dbReference>
<proteinExistence type="inferred from homology"/>
<dbReference type="InterPro" id="IPR009080">
    <property type="entry name" value="tRNAsynth_Ia_anticodon-bd"/>
</dbReference>
<dbReference type="PRINTS" id="PR00983">
    <property type="entry name" value="TRNASYNTHCYS"/>
</dbReference>
<reference evidence="1 2" key="1">
    <citation type="submission" date="2024-03" db="EMBL/GenBank/DDBJ databases">
        <title>Aureococcus anophagefferens CCMP1851 and Kratosvirus quantuckense: Draft genome of a second virus-susceptible host strain in the model system.</title>
        <authorList>
            <person name="Chase E."/>
            <person name="Truchon A.R."/>
            <person name="Schepens W."/>
            <person name="Wilhelm S.W."/>
        </authorList>
    </citation>
    <scope>NUCLEOTIDE SEQUENCE [LARGE SCALE GENOMIC DNA]</scope>
    <source>
        <strain evidence="1 2">CCMP1851</strain>
    </source>
</reference>
<accession>A0ABR1G4P2</accession>
<dbReference type="InterPro" id="IPR032678">
    <property type="entry name" value="tRNA-synt_1_cat_dom"/>
</dbReference>
<dbReference type="PANTHER" id="PTHR10890:SF3">
    <property type="entry name" value="CYSTEINE--TRNA LIGASE, CYTOPLASMIC"/>
    <property type="match status" value="1"/>
</dbReference>
<comment type="caution">
    <text evidence="1">The sequence shown here is derived from an EMBL/GenBank/DDBJ whole genome shotgun (WGS) entry which is preliminary data.</text>
</comment>
<dbReference type="GO" id="GO:0006423">
    <property type="term" value="P:cysteinyl-tRNA aminoacylation"/>
    <property type="evidence" value="ECO:0007669"/>
    <property type="project" value="InterPro"/>
</dbReference>
<dbReference type="CDD" id="cd00672">
    <property type="entry name" value="CysRS_core"/>
    <property type="match status" value="1"/>
</dbReference>
<dbReference type="GO" id="GO:0005737">
    <property type="term" value="C:cytoplasm"/>
    <property type="evidence" value="ECO:0007669"/>
    <property type="project" value="TreeGrafter"/>
</dbReference>
<organism evidence="1 2">
    <name type="scientific">Aureococcus anophagefferens</name>
    <name type="common">Harmful bloom alga</name>
    <dbReference type="NCBI Taxonomy" id="44056"/>
    <lineage>
        <taxon>Eukaryota</taxon>
        <taxon>Sar</taxon>
        <taxon>Stramenopiles</taxon>
        <taxon>Ochrophyta</taxon>
        <taxon>Pelagophyceae</taxon>
        <taxon>Pelagomonadales</taxon>
        <taxon>Pelagomonadaceae</taxon>
        <taxon>Aureococcus</taxon>
    </lineage>
</organism>
<dbReference type="KEGG" id="aaf:AURANDRAFT_37286"/>
<dbReference type="Gene3D" id="3.40.50.620">
    <property type="entry name" value="HUPs"/>
    <property type="match status" value="1"/>
</dbReference>
<dbReference type="Proteomes" id="UP001363151">
    <property type="component" value="Unassembled WGS sequence"/>
</dbReference>
<dbReference type="InterPro" id="IPR015803">
    <property type="entry name" value="Cys-tRNA-ligase"/>
</dbReference>
<dbReference type="InterPro" id="IPR014729">
    <property type="entry name" value="Rossmann-like_a/b/a_fold"/>
</dbReference>
<dbReference type="PANTHER" id="PTHR10890">
    <property type="entry name" value="CYSTEINYL-TRNA SYNTHETASE"/>
    <property type="match status" value="1"/>
</dbReference>
<dbReference type="SUPFAM" id="SSF47323">
    <property type="entry name" value="Anticodon-binding domain of a subclass of class I aminoacyl-tRNA synthetases"/>
    <property type="match status" value="1"/>
</dbReference>
<evidence type="ECO:0000313" key="2">
    <source>
        <dbReference type="Proteomes" id="UP001363151"/>
    </source>
</evidence>
<dbReference type="GO" id="GO:0004817">
    <property type="term" value="F:cysteine-tRNA ligase activity"/>
    <property type="evidence" value="ECO:0007669"/>
    <property type="project" value="UniProtKB-EC"/>
</dbReference>
<dbReference type="GO" id="GO:0005524">
    <property type="term" value="F:ATP binding"/>
    <property type="evidence" value="ECO:0007669"/>
    <property type="project" value="UniProtKB-KW"/>
</dbReference>
<dbReference type="GO" id="GO:0046872">
    <property type="term" value="F:metal ion binding"/>
    <property type="evidence" value="ECO:0007669"/>
    <property type="project" value="UniProtKB-KW"/>
</dbReference>
<name>A0ABR1G4P2_AURAN</name>
<keyword evidence="2" id="KW-1185">Reference proteome</keyword>
<keyword evidence="1" id="KW-0436">Ligase</keyword>